<evidence type="ECO:0000313" key="2">
    <source>
        <dbReference type="EMBL" id="GBG18136.1"/>
    </source>
</evidence>
<feature type="transmembrane region" description="Helical" evidence="1">
    <location>
        <begin position="21"/>
        <end position="41"/>
    </location>
</feature>
<dbReference type="Proteomes" id="UP000245124">
    <property type="component" value="Unassembled WGS sequence"/>
</dbReference>
<dbReference type="EMBL" id="BDUD01000001">
    <property type="protein sequence ID" value="GBG18136.1"/>
    <property type="molecule type" value="Genomic_DNA"/>
</dbReference>
<name>A0A2R5FHJ7_NOSCO</name>
<dbReference type="AlphaFoldDB" id="A0A2R5FHJ7"/>
<sequence>MTIFRKLYNFIFVSRVNANPNIGVINCKIVQLFYLLILVILDKVYNFIFGDQY</sequence>
<keyword evidence="1" id="KW-0472">Membrane</keyword>
<keyword evidence="3" id="KW-1185">Reference proteome</keyword>
<reference evidence="2 3" key="1">
    <citation type="submission" date="2017-06" db="EMBL/GenBank/DDBJ databases">
        <title>Genome sequencing of cyanobaciteial culture collection at National Institute for Environmental Studies (NIES).</title>
        <authorList>
            <person name="Hirose Y."/>
            <person name="Shimura Y."/>
            <person name="Fujisawa T."/>
            <person name="Nakamura Y."/>
            <person name="Kawachi M."/>
        </authorList>
    </citation>
    <scope>NUCLEOTIDE SEQUENCE [LARGE SCALE GENOMIC DNA]</scope>
    <source>
        <strain evidence="2 3">NIES-4072</strain>
    </source>
</reference>
<proteinExistence type="predicted"/>
<evidence type="ECO:0000313" key="3">
    <source>
        <dbReference type="Proteomes" id="UP000245124"/>
    </source>
</evidence>
<evidence type="ECO:0000256" key="1">
    <source>
        <dbReference type="SAM" id="Phobius"/>
    </source>
</evidence>
<gene>
    <name evidence="2" type="ORF">NIES4072_18000</name>
</gene>
<accession>A0A2R5FHJ7</accession>
<comment type="caution">
    <text evidence="2">The sequence shown here is derived from an EMBL/GenBank/DDBJ whole genome shotgun (WGS) entry which is preliminary data.</text>
</comment>
<organism evidence="2 3">
    <name type="scientific">Nostoc commune NIES-4072</name>
    <dbReference type="NCBI Taxonomy" id="2005467"/>
    <lineage>
        <taxon>Bacteria</taxon>
        <taxon>Bacillati</taxon>
        <taxon>Cyanobacteriota</taxon>
        <taxon>Cyanophyceae</taxon>
        <taxon>Nostocales</taxon>
        <taxon>Nostocaceae</taxon>
        <taxon>Nostoc</taxon>
    </lineage>
</organism>
<keyword evidence="1" id="KW-0812">Transmembrane</keyword>
<keyword evidence="1" id="KW-1133">Transmembrane helix</keyword>
<protein>
    <submittedName>
        <fullName evidence="2">Uncharacterized protein</fullName>
    </submittedName>
</protein>